<evidence type="ECO:0000313" key="2">
    <source>
        <dbReference type="EMBL" id="SKC69153.1"/>
    </source>
</evidence>
<sequence>MKNKSSSYFLVFLGALLFVIGLFLIKTTVEPQGIMKALPYVFIGLGCGIFGQRMGNIISRKVMKNNPDIVKQLEINKKDERNIAISNLAKAKAYDSMIFIFGALMLSFALMGVDTMAILLLVAAYLFVIVYGLYYLYKYNKEM</sequence>
<evidence type="ECO:0008006" key="4">
    <source>
        <dbReference type="Google" id="ProtNLM"/>
    </source>
</evidence>
<dbReference type="Pfam" id="PF20040">
    <property type="entry name" value="DUF6442"/>
    <property type="match status" value="1"/>
</dbReference>
<accession>A0A1T5KZS2</accession>
<dbReference type="AlphaFoldDB" id="A0A1T5KZS2"/>
<feature type="transmembrane region" description="Helical" evidence="1">
    <location>
        <begin position="93"/>
        <end position="111"/>
    </location>
</feature>
<feature type="transmembrane region" description="Helical" evidence="1">
    <location>
        <begin position="7"/>
        <end position="25"/>
    </location>
</feature>
<keyword evidence="1" id="KW-0472">Membrane</keyword>
<dbReference type="Proteomes" id="UP000190285">
    <property type="component" value="Unassembled WGS sequence"/>
</dbReference>
<name>A0A1T5KZS2_9FIRM</name>
<evidence type="ECO:0000256" key="1">
    <source>
        <dbReference type="SAM" id="Phobius"/>
    </source>
</evidence>
<organism evidence="2 3">
    <name type="scientific">Maledivibacter halophilus</name>
    <dbReference type="NCBI Taxonomy" id="36842"/>
    <lineage>
        <taxon>Bacteria</taxon>
        <taxon>Bacillati</taxon>
        <taxon>Bacillota</taxon>
        <taxon>Clostridia</taxon>
        <taxon>Peptostreptococcales</taxon>
        <taxon>Caminicellaceae</taxon>
        <taxon>Maledivibacter</taxon>
    </lineage>
</organism>
<dbReference type="EMBL" id="FUZT01000005">
    <property type="protein sequence ID" value="SKC69153.1"/>
    <property type="molecule type" value="Genomic_DNA"/>
</dbReference>
<protein>
    <recommendedName>
        <fullName evidence="4">DUF2178 domain-containing protein</fullName>
    </recommendedName>
</protein>
<proteinExistence type="predicted"/>
<dbReference type="InterPro" id="IPR045620">
    <property type="entry name" value="DUF6442"/>
</dbReference>
<feature type="transmembrane region" description="Helical" evidence="1">
    <location>
        <begin position="37"/>
        <end position="55"/>
    </location>
</feature>
<keyword evidence="1" id="KW-0812">Transmembrane</keyword>
<feature type="transmembrane region" description="Helical" evidence="1">
    <location>
        <begin position="117"/>
        <end position="137"/>
    </location>
</feature>
<gene>
    <name evidence="2" type="ORF">SAMN02194393_02214</name>
</gene>
<keyword evidence="1" id="KW-1133">Transmembrane helix</keyword>
<dbReference type="RefSeq" id="WP_079491644.1">
    <property type="nucleotide sequence ID" value="NZ_FUZT01000005.1"/>
</dbReference>
<dbReference type="STRING" id="36842.SAMN02194393_02214"/>
<evidence type="ECO:0000313" key="3">
    <source>
        <dbReference type="Proteomes" id="UP000190285"/>
    </source>
</evidence>
<keyword evidence="3" id="KW-1185">Reference proteome</keyword>
<dbReference type="OrthoDB" id="2194123at2"/>
<reference evidence="2 3" key="1">
    <citation type="submission" date="2017-02" db="EMBL/GenBank/DDBJ databases">
        <authorList>
            <person name="Peterson S.W."/>
        </authorList>
    </citation>
    <scope>NUCLEOTIDE SEQUENCE [LARGE SCALE GENOMIC DNA]</scope>
    <source>
        <strain evidence="2 3">M1</strain>
    </source>
</reference>